<comment type="similarity">
    <text evidence="7">Belongs to the TRAP transporter large permease family.</text>
</comment>
<dbReference type="PIRSF" id="PIRSF006066">
    <property type="entry name" value="HI0050"/>
    <property type="match status" value="1"/>
</dbReference>
<evidence type="ECO:0000256" key="7">
    <source>
        <dbReference type="RuleBase" id="RU369079"/>
    </source>
</evidence>
<dbReference type="InterPro" id="IPR004681">
    <property type="entry name" value="TRAP_DctM"/>
</dbReference>
<keyword evidence="3 7" id="KW-0997">Cell inner membrane</keyword>
<protein>
    <recommendedName>
        <fullName evidence="7">TRAP transporter large permease protein</fullName>
    </recommendedName>
</protein>
<feature type="transmembrane region" description="Helical" evidence="7">
    <location>
        <begin position="206"/>
        <end position="231"/>
    </location>
</feature>
<comment type="caution">
    <text evidence="9">The sequence shown here is derived from an EMBL/GenBank/DDBJ whole genome shotgun (WGS) entry which is preliminary data.</text>
</comment>
<feature type="domain" description="TRAP C4-dicarboxylate transport system permease DctM subunit" evidence="8">
    <location>
        <begin position="9"/>
        <end position="419"/>
    </location>
</feature>
<evidence type="ECO:0000259" key="8">
    <source>
        <dbReference type="Pfam" id="PF06808"/>
    </source>
</evidence>
<comment type="subcellular location">
    <subcellularLocation>
        <location evidence="1 7">Cell inner membrane</location>
        <topology evidence="1 7">Multi-pass membrane protein</topology>
    </subcellularLocation>
</comment>
<feature type="transmembrane region" description="Helical" evidence="7">
    <location>
        <begin position="274"/>
        <end position="295"/>
    </location>
</feature>
<feature type="transmembrane region" description="Helical" evidence="7">
    <location>
        <begin position="95"/>
        <end position="114"/>
    </location>
</feature>
<name>A0A368L2M9_9BURK</name>
<dbReference type="InterPro" id="IPR010656">
    <property type="entry name" value="DctM"/>
</dbReference>
<dbReference type="NCBIfam" id="TIGR00786">
    <property type="entry name" value="dctM"/>
    <property type="match status" value="1"/>
</dbReference>
<dbReference type="OrthoDB" id="9777699at2"/>
<feature type="transmembrane region" description="Helical" evidence="7">
    <location>
        <begin position="57"/>
        <end position="75"/>
    </location>
</feature>
<keyword evidence="6 7" id="KW-0472">Membrane</keyword>
<keyword evidence="7" id="KW-0813">Transport</keyword>
<evidence type="ECO:0000256" key="5">
    <source>
        <dbReference type="ARBA" id="ARBA00022989"/>
    </source>
</evidence>
<comment type="caution">
    <text evidence="7">Lacks conserved residue(s) required for the propagation of feature annotation.</text>
</comment>
<evidence type="ECO:0000256" key="6">
    <source>
        <dbReference type="ARBA" id="ARBA00023136"/>
    </source>
</evidence>
<feature type="transmembrane region" description="Helical" evidence="7">
    <location>
        <begin position="361"/>
        <end position="383"/>
    </location>
</feature>
<evidence type="ECO:0000256" key="3">
    <source>
        <dbReference type="ARBA" id="ARBA00022519"/>
    </source>
</evidence>
<dbReference type="Proteomes" id="UP000252357">
    <property type="component" value="Unassembled WGS sequence"/>
</dbReference>
<reference evidence="9 10" key="1">
    <citation type="journal article" date="2018" name="Int. J. Syst. Evol. Microbiol.">
        <title>Parvibium lacunae gen. nov., sp. nov., a new member of the family Alcaligenaceae isolated from a freshwater pond.</title>
        <authorList>
            <person name="Chen W.M."/>
            <person name="Xie P.B."/>
            <person name="Hsu M.Y."/>
            <person name="Sheu S.Y."/>
        </authorList>
    </citation>
    <scope>NUCLEOTIDE SEQUENCE [LARGE SCALE GENOMIC DNA]</scope>
    <source>
        <strain evidence="9 10">KMB9</strain>
    </source>
</reference>
<gene>
    <name evidence="9" type="ORF">DU000_07840</name>
</gene>
<evidence type="ECO:0000313" key="10">
    <source>
        <dbReference type="Proteomes" id="UP000252357"/>
    </source>
</evidence>
<evidence type="ECO:0000313" key="9">
    <source>
        <dbReference type="EMBL" id="RCS57368.1"/>
    </source>
</evidence>
<keyword evidence="5 7" id="KW-1133">Transmembrane helix</keyword>
<keyword evidence="10" id="KW-1185">Reference proteome</keyword>
<comment type="function">
    <text evidence="7">Part of the tripartite ATP-independent periplasmic (TRAP) transport system.</text>
</comment>
<evidence type="ECO:0000256" key="4">
    <source>
        <dbReference type="ARBA" id="ARBA00022692"/>
    </source>
</evidence>
<feature type="transmembrane region" description="Helical" evidence="7">
    <location>
        <begin position="315"/>
        <end position="333"/>
    </location>
</feature>
<organism evidence="9 10">
    <name type="scientific">Parvibium lacunae</name>
    <dbReference type="NCBI Taxonomy" id="1888893"/>
    <lineage>
        <taxon>Bacteria</taxon>
        <taxon>Pseudomonadati</taxon>
        <taxon>Pseudomonadota</taxon>
        <taxon>Betaproteobacteria</taxon>
        <taxon>Burkholderiales</taxon>
        <taxon>Alcaligenaceae</taxon>
        <taxon>Parvibium</taxon>
    </lineage>
</organism>
<dbReference type="GO" id="GO:0022857">
    <property type="term" value="F:transmembrane transporter activity"/>
    <property type="evidence" value="ECO:0007669"/>
    <property type="project" value="UniProtKB-UniRule"/>
</dbReference>
<feature type="transmembrane region" description="Helical" evidence="7">
    <location>
        <begin position="135"/>
        <end position="160"/>
    </location>
</feature>
<evidence type="ECO:0000256" key="1">
    <source>
        <dbReference type="ARBA" id="ARBA00004429"/>
    </source>
</evidence>
<comment type="subunit">
    <text evidence="7">The complex comprises the extracytoplasmic solute receptor protein and the two transmembrane proteins.</text>
</comment>
<keyword evidence="4 7" id="KW-0812">Transmembrane</keyword>
<keyword evidence="2" id="KW-1003">Cell membrane</keyword>
<feature type="transmembrane region" description="Helical" evidence="7">
    <location>
        <begin position="403"/>
        <end position="423"/>
    </location>
</feature>
<feature type="transmembrane region" description="Helical" evidence="7">
    <location>
        <begin position="172"/>
        <end position="194"/>
    </location>
</feature>
<feature type="transmembrane region" description="Helical" evidence="7">
    <location>
        <begin position="243"/>
        <end position="262"/>
    </location>
</feature>
<proteinExistence type="inferred from homology"/>
<evidence type="ECO:0000256" key="2">
    <source>
        <dbReference type="ARBA" id="ARBA00022475"/>
    </source>
</evidence>
<dbReference type="PANTHER" id="PTHR33362:SF2">
    <property type="entry name" value="TRAP TRANSPORTER LARGE PERMEASE PROTEIN"/>
    <property type="match status" value="1"/>
</dbReference>
<dbReference type="EMBL" id="QPGB01000003">
    <property type="protein sequence ID" value="RCS57368.1"/>
    <property type="molecule type" value="Genomic_DNA"/>
</dbReference>
<dbReference type="AlphaFoldDB" id="A0A368L2M9"/>
<accession>A0A368L2M9</accession>
<dbReference type="Pfam" id="PF06808">
    <property type="entry name" value="DctM"/>
    <property type="match status" value="1"/>
</dbReference>
<sequence>MSMSLILLLSVCVLLAIGVPVGFSLGVATAFAVVAVGKYPMLVVLKETFTGIDSFPLMAVPFFILAAELMSGGALTEVLLRFAGQFVGHKRGGIGYTNIISLTFFSGISGSALADAAGPGSMLIKMMDKAGYGRAYAGALTASTAIVGPIIPPSIIMIIYGLQDENVSVGALFVAGFIPGIVIALAMALVNWSVSKQRNYKSDEPMPALAVILSNTWRAIPALMLPVLILGGMRAGWFTPTEASVVAVFYALLCGLFLYRTLAFANLPAILARSALLTASVLIIIGFSACFAWVLTIERLPQLAADLITSWQLSPWMLLIVINLFLLLVGIFIEPLPAVMVLVPILGPVAAAAGIDPIHFAMVVIYNLTLGMITPPVGGLLFVTSNVAKIPLAALTRELKPFLYAHACVLILLTFIPAISTWLPNLLGFKY</sequence>
<dbReference type="GO" id="GO:0005886">
    <property type="term" value="C:plasma membrane"/>
    <property type="evidence" value="ECO:0007669"/>
    <property type="project" value="UniProtKB-SubCell"/>
</dbReference>
<dbReference type="PANTHER" id="PTHR33362">
    <property type="entry name" value="SIALIC ACID TRAP TRANSPORTER PERMEASE PROTEIN SIAT-RELATED"/>
    <property type="match status" value="1"/>
</dbReference>